<dbReference type="InterPro" id="IPR000073">
    <property type="entry name" value="AB_hydrolase_1"/>
</dbReference>
<protein>
    <submittedName>
        <fullName evidence="2">Alpha/Beta hydrolase protein</fullName>
    </submittedName>
</protein>
<evidence type="ECO:0000259" key="1">
    <source>
        <dbReference type="Pfam" id="PF12697"/>
    </source>
</evidence>
<dbReference type="Pfam" id="PF12697">
    <property type="entry name" value="Abhydrolase_6"/>
    <property type="match status" value="1"/>
</dbReference>
<comment type="caution">
    <text evidence="2">The sequence shown here is derived from an EMBL/GenBank/DDBJ whole genome shotgun (WGS) entry which is preliminary data.</text>
</comment>
<dbReference type="GO" id="GO:0016787">
    <property type="term" value="F:hydrolase activity"/>
    <property type="evidence" value="ECO:0007669"/>
    <property type="project" value="UniProtKB-KW"/>
</dbReference>
<keyword evidence="2" id="KW-0378">Hydrolase</keyword>
<sequence length="322" mass="35658">MVDKIITLNTKPGASLHVSILHHQPPDQNPLSDSLVVFLNGLVLPCAAWSETVNHFLDLRRESNQPIPNLLCYDRFGQGQSDSDPADAKDSPYGHDARTVVADLHQILIQTCHDELHRRPEDVRLILVCSSIGCVVARLYAAEHPGRVEAYLFLDSMMANTDFVSIFPDPDGPDFDESQLPEDVTADHLRHARERSRALFHPTVPNSEHLDRRGLRELLPHADEPALPNGPEGKSPLLMVVGHDWDVFADQCEHGSLSVPKAVINTYMNPAWGAYNEGLTRLVQTASEVKIAKGCGHFVQKDDLVFVATEINSILNGLGDRI</sequence>
<organism evidence="2 3">
    <name type="scientific">Chaetomidium leptoderma</name>
    <dbReference type="NCBI Taxonomy" id="669021"/>
    <lineage>
        <taxon>Eukaryota</taxon>
        <taxon>Fungi</taxon>
        <taxon>Dikarya</taxon>
        <taxon>Ascomycota</taxon>
        <taxon>Pezizomycotina</taxon>
        <taxon>Sordariomycetes</taxon>
        <taxon>Sordariomycetidae</taxon>
        <taxon>Sordariales</taxon>
        <taxon>Chaetomiaceae</taxon>
        <taxon>Chaetomidium</taxon>
    </lineage>
</organism>
<dbReference type="EMBL" id="MU857198">
    <property type="protein sequence ID" value="KAK4149138.1"/>
    <property type="molecule type" value="Genomic_DNA"/>
</dbReference>
<dbReference type="InterPro" id="IPR029058">
    <property type="entry name" value="AB_hydrolase_fold"/>
</dbReference>
<evidence type="ECO:0000313" key="2">
    <source>
        <dbReference type="EMBL" id="KAK4149138.1"/>
    </source>
</evidence>
<name>A0AAN6ZT02_9PEZI</name>
<dbReference type="Gene3D" id="3.40.50.1820">
    <property type="entry name" value="alpha/beta hydrolase"/>
    <property type="match status" value="1"/>
</dbReference>
<keyword evidence="3" id="KW-1185">Reference proteome</keyword>
<evidence type="ECO:0000313" key="3">
    <source>
        <dbReference type="Proteomes" id="UP001302745"/>
    </source>
</evidence>
<dbReference type="AlphaFoldDB" id="A0AAN6ZT02"/>
<accession>A0AAN6ZT02</accession>
<reference evidence="2" key="2">
    <citation type="submission" date="2023-05" db="EMBL/GenBank/DDBJ databases">
        <authorList>
            <consortium name="Lawrence Berkeley National Laboratory"/>
            <person name="Steindorff A."/>
            <person name="Hensen N."/>
            <person name="Bonometti L."/>
            <person name="Westerberg I."/>
            <person name="Brannstrom I.O."/>
            <person name="Guillou S."/>
            <person name="Cros-Aarteil S."/>
            <person name="Calhoun S."/>
            <person name="Haridas S."/>
            <person name="Kuo A."/>
            <person name="Mondo S."/>
            <person name="Pangilinan J."/>
            <person name="Riley R."/>
            <person name="Labutti K."/>
            <person name="Andreopoulos B."/>
            <person name="Lipzen A."/>
            <person name="Chen C."/>
            <person name="Yanf M."/>
            <person name="Daum C."/>
            <person name="Ng V."/>
            <person name="Clum A."/>
            <person name="Ohm R."/>
            <person name="Martin F."/>
            <person name="Silar P."/>
            <person name="Natvig D."/>
            <person name="Lalanne C."/>
            <person name="Gautier V."/>
            <person name="Ament-Velasquez S.L."/>
            <person name="Kruys A."/>
            <person name="Hutchinson M.I."/>
            <person name="Powell A.J."/>
            <person name="Barry K."/>
            <person name="Miller A.N."/>
            <person name="Grigoriev I.V."/>
            <person name="Debuchy R."/>
            <person name="Gladieux P."/>
            <person name="Thoren M.H."/>
            <person name="Johannesson H."/>
        </authorList>
    </citation>
    <scope>NUCLEOTIDE SEQUENCE</scope>
    <source>
        <strain evidence="2">CBS 538.74</strain>
    </source>
</reference>
<feature type="domain" description="AB hydrolase-1" evidence="1">
    <location>
        <begin position="36"/>
        <end position="303"/>
    </location>
</feature>
<dbReference type="Proteomes" id="UP001302745">
    <property type="component" value="Unassembled WGS sequence"/>
</dbReference>
<dbReference type="SUPFAM" id="SSF53474">
    <property type="entry name" value="alpha/beta-Hydrolases"/>
    <property type="match status" value="1"/>
</dbReference>
<gene>
    <name evidence="2" type="ORF">C8A00DRAFT_19138</name>
</gene>
<proteinExistence type="predicted"/>
<reference evidence="2" key="1">
    <citation type="journal article" date="2023" name="Mol. Phylogenet. Evol.">
        <title>Genome-scale phylogeny and comparative genomics of the fungal order Sordariales.</title>
        <authorList>
            <person name="Hensen N."/>
            <person name="Bonometti L."/>
            <person name="Westerberg I."/>
            <person name="Brannstrom I.O."/>
            <person name="Guillou S."/>
            <person name="Cros-Aarteil S."/>
            <person name="Calhoun S."/>
            <person name="Haridas S."/>
            <person name="Kuo A."/>
            <person name="Mondo S."/>
            <person name="Pangilinan J."/>
            <person name="Riley R."/>
            <person name="LaButti K."/>
            <person name="Andreopoulos B."/>
            <person name="Lipzen A."/>
            <person name="Chen C."/>
            <person name="Yan M."/>
            <person name="Daum C."/>
            <person name="Ng V."/>
            <person name="Clum A."/>
            <person name="Steindorff A."/>
            <person name="Ohm R.A."/>
            <person name="Martin F."/>
            <person name="Silar P."/>
            <person name="Natvig D.O."/>
            <person name="Lalanne C."/>
            <person name="Gautier V."/>
            <person name="Ament-Velasquez S.L."/>
            <person name="Kruys A."/>
            <person name="Hutchinson M.I."/>
            <person name="Powell A.J."/>
            <person name="Barry K."/>
            <person name="Miller A.N."/>
            <person name="Grigoriev I.V."/>
            <person name="Debuchy R."/>
            <person name="Gladieux P."/>
            <person name="Hiltunen Thoren M."/>
            <person name="Johannesson H."/>
        </authorList>
    </citation>
    <scope>NUCLEOTIDE SEQUENCE</scope>
    <source>
        <strain evidence="2">CBS 538.74</strain>
    </source>
</reference>